<evidence type="ECO:0000259" key="2">
    <source>
        <dbReference type="Pfam" id="PF03816"/>
    </source>
</evidence>
<evidence type="ECO:0000313" key="4">
    <source>
        <dbReference type="EMBL" id="SEF89253.1"/>
    </source>
</evidence>
<dbReference type="Gene3D" id="3.30.70.2390">
    <property type="match status" value="1"/>
</dbReference>
<accession>A0A1H5VQ14</accession>
<evidence type="ECO:0000313" key="5">
    <source>
        <dbReference type="Proteomes" id="UP000242850"/>
    </source>
</evidence>
<dbReference type="AlphaFoldDB" id="A0A1H5VQ14"/>
<dbReference type="Pfam" id="PF03816">
    <property type="entry name" value="LytR_cpsA_psr"/>
    <property type="match status" value="1"/>
</dbReference>
<name>A0A1H5VQ14_9CLOT</name>
<organism evidence="4 5">
    <name type="scientific">Caloramator fervidus</name>
    <dbReference type="NCBI Taxonomy" id="29344"/>
    <lineage>
        <taxon>Bacteria</taxon>
        <taxon>Bacillati</taxon>
        <taxon>Bacillota</taxon>
        <taxon>Clostridia</taxon>
        <taxon>Eubacteriales</taxon>
        <taxon>Clostridiaceae</taxon>
        <taxon>Caloramator</taxon>
    </lineage>
</organism>
<dbReference type="RefSeq" id="WP_103896212.1">
    <property type="nucleotide sequence ID" value="NZ_FNUK01000015.1"/>
</dbReference>
<dbReference type="Proteomes" id="UP000242850">
    <property type="component" value="Unassembled WGS sequence"/>
</dbReference>
<evidence type="ECO:0000256" key="1">
    <source>
        <dbReference type="ARBA" id="ARBA00006068"/>
    </source>
</evidence>
<protein>
    <submittedName>
        <fullName evidence="4">Transcriptional attenuator, LytR family</fullName>
    </submittedName>
</protein>
<dbReference type="PANTHER" id="PTHR33392:SF6">
    <property type="entry name" value="POLYISOPRENYL-TEICHOIC ACID--PEPTIDOGLYCAN TEICHOIC ACID TRANSFERASE TAGU"/>
    <property type="match status" value="1"/>
</dbReference>
<dbReference type="EMBL" id="FNUK01000015">
    <property type="protein sequence ID" value="SEF89253.1"/>
    <property type="molecule type" value="Genomic_DNA"/>
</dbReference>
<comment type="similarity">
    <text evidence="1">Belongs to the LytR/CpsA/Psr (LCP) family.</text>
</comment>
<gene>
    <name evidence="4" type="ORF">SAMN05660865_01260</name>
</gene>
<dbReference type="Pfam" id="PF13399">
    <property type="entry name" value="LytR_C"/>
    <property type="match status" value="1"/>
</dbReference>
<dbReference type="InterPro" id="IPR050922">
    <property type="entry name" value="LytR/CpsA/Psr_CW_biosynth"/>
</dbReference>
<dbReference type="OrthoDB" id="305468at2"/>
<proteinExistence type="inferred from homology"/>
<feature type="domain" description="Cell envelope-related transcriptional attenuator" evidence="2">
    <location>
        <begin position="64"/>
        <end position="215"/>
    </location>
</feature>
<dbReference type="InterPro" id="IPR004474">
    <property type="entry name" value="LytR_CpsA_psr"/>
</dbReference>
<dbReference type="NCBIfam" id="TIGR00350">
    <property type="entry name" value="lytR_cpsA_psr"/>
    <property type="match status" value="1"/>
</dbReference>
<sequence length="379" mass="43562">MKKKGLRKLLVFFSTFFLIFLGLVFGYGYYFTNKTYGKNDKFNKPVNVLVLGVDAGNDKNNHKRSDTIMLVNYNPKINKVFLLSIPRDTRVKINGEYEKINAAHSIGGTYLTIEVIRGLLGVNIDYYIEIDYEGFKKAVDAVGGVDVIVPRDMHYKSHDIEINFKKGEKVHLNGDLAEKFIRWRKNNDGTGYPMGDLGRISTQQEFLKLIFAKLKTPQGMIRVPMLINTLLKYTKTNIPYDLMTYYAYKGLKVDLNSIENYTLKGEPKYISGISYFIYDEEKNREIISKFKDDDIKTRIVILNSTKVNGLARKYKEKLEDLGLDIEVGNYSSLLYETQINTSNIEIAKKIKQNLKIGKINYLKDVKDEIIIILGKDAIK</sequence>
<evidence type="ECO:0000259" key="3">
    <source>
        <dbReference type="Pfam" id="PF13399"/>
    </source>
</evidence>
<dbReference type="Gene3D" id="3.40.630.190">
    <property type="entry name" value="LCP protein"/>
    <property type="match status" value="1"/>
</dbReference>
<dbReference type="InterPro" id="IPR027381">
    <property type="entry name" value="LytR/CpsA/Psr_C"/>
</dbReference>
<reference evidence="5" key="1">
    <citation type="submission" date="2016-10" db="EMBL/GenBank/DDBJ databases">
        <authorList>
            <person name="Varghese N."/>
            <person name="Submissions S."/>
        </authorList>
    </citation>
    <scope>NUCLEOTIDE SEQUENCE [LARGE SCALE GENOMIC DNA]</scope>
    <source>
        <strain evidence="5">DSM 5463</strain>
    </source>
</reference>
<dbReference type="PANTHER" id="PTHR33392">
    <property type="entry name" value="POLYISOPRENYL-TEICHOIC ACID--PEPTIDOGLYCAN TEICHOIC ACID TRANSFERASE TAGU"/>
    <property type="match status" value="1"/>
</dbReference>
<feature type="domain" description="LytR/CpsA/Psr regulator C-terminal" evidence="3">
    <location>
        <begin position="297"/>
        <end position="376"/>
    </location>
</feature>
<keyword evidence="5" id="KW-1185">Reference proteome</keyword>